<feature type="transmembrane region" description="Helical" evidence="1">
    <location>
        <begin position="68"/>
        <end position="91"/>
    </location>
</feature>
<protein>
    <recommendedName>
        <fullName evidence="4">Transmembrane protein</fullName>
    </recommendedName>
</protein>
<proteinExistence type="predicted"/>
<keyword evidence="1" id="KW-0812">Transmembrane</keyword>
<evidence type="ECO:0000313" key="2">
    <source>
        <dbReference type="EMBL" id="MBW8288470.1"/>
    </source>
</evidence>
<evidence type="ECO:0000313" key="3">
    <source>
        <dbReference type="Proteomes" id="UP000711178"/>
    </source>
</evidence>
<comment type="caution">
    <text evidence="2">The sequence shown here is derived from an EMBL/GenBank/DDBJ whole genome shotgun (WGS) entry which is preliminary data.</text>
</comment>
<dbReference type="Proteomes" id="UP000711178">
    <property type="component" value="Unassembled WGS sequence"/>
</dbReference>
<dbReference type="GeneID" id="89686186"/>
<sequence length="203" mass="23052">MRSPSANRATVWQRLRRAASWPLVLLLAAVIAFEEYAWDELAAGLAWLAKWPPLTRLERWVATRSPRVALALFLLPALALLPVKLGALFLIEQGHALLGLGVILLAKLGGTALVARLFALTRPALMQVAWFVRLYGKFNACRDWAFERLRSSLPWRWARLALRRVRRWRGQPSAFSRLVRRLAGKWTHARRSEGRSGARGETE</sequence>
<dbReference type="EMBL" id="JAHDTB010000010">
    <property type="protein sequence ID" value="MBW8288470.1"/>
    <property type="molecule type" value="Genomic_DNA"/>
</dbReference>
<gene>
    <name evidence="2" type="ORF">KIF53_12610</name>
</gene>
<keyword evidence="1" id="KW-1133">Transmembrane helix</keyword>
<evidence type="ECO:0000256" key="1">
    <source>
        <dbReference type="SAM" id="Phobius"/>
    </source>
</evidence>
<keyword evidence="1" id="KW-0472">Membrane</keyword>
<accession>A0ABS7FEG9</accession>
<feature type="transmembrane region" description="Helical" evidence="1">
    <location>
        <begin position="20"/>
        <end position="48"/>
    </location>
</feature>
<feature type="transmembrane region" description="Helical" evidence="1">
    <location>
        <begin position="97"/>
        <end position="119"/>
    </location>
</feature>
<keyword evidence="3" id="KW-1185">Reference proteome</keyword>
<organism evidence="2 3">
    <name type="scientific">Chromobacterium subtsugae</name>
    <dbReference type="NCBI Taxonomy" id="251747"/>
    <lineage>
        <taxon>Bacteria</taxon>
        <taxon>Pseudomonadati</taxon>
        <taxon>Pseudomonadota</taxon>
        <taxon>Betaproteobacteria</taxon>
        <taxon>Neisseriales</taxon>
        <taxon>Chromobacteriaceae</taxon>
        <taxon>Chromobacterium</taxon>
    </lineage>
</organism>
<name>A0ABS7FEG9_9NEIS</name>
<reference evidence="2 3" key="1">
    <citation type="submission" date="2021-05" db="EMBL/GenBank/DDBJ databases">
        <title>Draft Whole Genome Sequencing Of Biosensor Chromobacterium violaceum Strain CV026 Reveals A Regulatory RNA In Chromobacterium violaceum Phenotype Regulatory Network.</title>
        <authorList>
            <person name="Hong K.W."/>
            <person name="Chan K.G."/>
            <person name="Chang C.-Y."/>
        </authorList>
    </citation>
    <scope>NUCLEOTIDE SEQUENCE [LARGE SCALE GENOMIC DNA]</scope>
    <source>
        <strain evidence="2 3">ATCC 31532</strain>
    </source>
</reference>
<evidence type="ECO:0008006" key="4">
    <source>
        <dbReference type="Google" id="ProtNLM"/>
    </source>
</evidence>
<dbReference type="RefSeq" id="WP_047236718.1">
    <property type="nucleotide sequence ID" value="NZ_CP142381.1"/>
</dbReference>